<accession>A0A0A1F5Z2</accession>
<dbReference type="EMBL" id="CP009962">
    <property type="protein sequence ID" value="AIY39210.1"/>
    <property type="molecule type" value="Genomic_DNA"/>
</dbReference>
<protein>
    <submittedName>
        <fullName evidence="1">2-keto-4-pentenoate hydratase</fullName>
        <ecNumber evidence="1">4.2.1.80</ecNumber>
    </submittedName>
</protein>
<name>A0A0A1F5Z2_9BURK</name>
<proteinExistence type="predicted"/>
<dbReference type="Proteomes" id="UP000030302">
    <property type="component" value="Chromosome"/>
</dbReference>
<dbReference type="STRING" id="279058.LT85_0050"/>
<dbReference type="EC" id="4.2.1.80" evidence="1"/>
<evidence type="ECO:0000313" key="1">
    <source>
        <dbReference type="EMBL" id="AIY39210.1"/>
    </source>
</evidence>
<dbReference type="OrthoDB" id="8689761at2"/>
<dbReference type="InterPro" id="IPR036663">
    <property type="entry name" value="Fumarylacetoacetase_C_sf"/>
</dbReference>
<evidence type="ECO:0000313" key="2">
    <source>
        <dbReference type="Proteomes" id="UP000030302"/>
    </source>
</evidence>
<dbReference type="PANTHER" id="PTHR30143:SF0">
    <property type="entry name" value="2-KETO-4-PENTENOATE HYDRATASE"/>
    <property type="match status" value="1"/>
</dbReference>
<organism evidence="1 2">
    <name type="scientific">Collimonas arenae</name>
    <dbReference type="NCBI Taxonomy" id="279058"/>
    <lineage>
        <taxon>Bacteria</taxon>
        <taxon>Pseudomonadati</taxon>
        <taxon>Pseudomonadota</taxon>
        <taxon>Betaproteobacteria</taxon>
        <taxon>Burkholderiales</taxon>
        <taxon>Oxalobacteraceae</taxon>
        <taxon>Collimonas</taxon>
    </lineage>
</organism>
<sequence>MTASTSPQQELAALLSKAYGDRIALECIPAELEPGSSEQAYQVQSAMLAYRQARIGGWKVGARSADGPVQGAPLPAERIYSATSVIERGDYPVLGIELEIMFCFDRDIEPGDAPLTPAQVLRNVGAMAASIEIVSSRIGGWPEVPKLLQLADLQNHGALIGGEFIGYDAGFPFTNPVAHLTLGGRDIFNGNGSNPAGDPRRLLTWLVQHCSAQGIAIPRGTVITTGSYTGMHFPDEPGLVIGQIAGLPPIHFELA</sequence>
<dbReference type="RefSeq" id="WP_038483918.1">
    <property type="nucleotide sequence ID" value="NZ_CP009962.1"/>
</dbReference>
<gene>
    <name evidence="1" type="ORF">LT85_0050</name>
</gene>
<dbReference type="InterPro" id="IPR050772">
    <property type="entry name" value="Hydratase-Decarb/MhpD_sf"/>
</dbReference>
<dbReference type="AlphaFoldDB" id="A0A0A1F5Z2"/>
<dbReference type="KEGG" id="care:LT85_0050"/>
<reference evidence="2" key="1">
    <citation type="journal article" date="2014" name="Soil Biol. Biochem.">
        <title>Structure and function of bacterial communities in ageing soils: Insights from the Mendocino ecological staircase.</title>
        <authorList>
            <person name="Uroz S."/>
            <person name="Tech J.J."/>
            <person name="Sawaya N.A."/>
            <person name="Frey-Klett P."/>
            <person name="Leveau J.H.J."/>
        </authorList>
    </citation>
    <scope>NUCLEOTIDE SEQUENCE [LARGE SCALE GENOMIC DNA]</scope>
    <source>
        <strain evidence="2">Cal35</strain>
    </source>
</reference>
<keyword evidence="2" id="KW-1185">Reference proteome</keyword>
<dbReference type="GO" id="GO:0008684">
    <property type="term" value="F:2-oxopent-4-enoate hydratase activity"/>
    <property type="evidence" value="ECO:0007669"/>
    <property type="project" value="UniProtKB-EC"/>
</dbReference>
<keyword evidence="1" id="KW-0456">Lyase</keyword>
<dbReference type="Gene3D" id="3.90.850.10">
    <property type="entry name" value="Fumarylacetoacetase-like, C-terminal domain"/>
    <property type="match status" value="1"/>
</dbReference>
<dbReference type="SUPFAM" id="SSF56529">
    <property type="entry name" value="FAH"/>
    <property type="match status" value="1"/>
</dbReference>
<dbReference type="HOGENOM" id="CLU_060136_1_2_4"/>
<dbReference type="PANTHER" id="PTHR30143">
    <property type="entry name" value="ACID HYDRATASE"/>
    <property type="match status" value="1"/>
</dbReference>
<dbReference type="GO" id="GO:0005737">
    <property type="term" value="C:cytoplasm"/>
    <property type="evidence" value="ECO:0007669"/>
    <property type="project" value="TreeGrafter"/>
</dbReference>